<sequence length="56" mass="6216">MIVLRMLPARTLAELLTADAGHRHGTRPSNVVRLHLEDPATEDDACREEPRRSAAV</sequence>
<feature type="region of interest" description="Disordered" evidence="1">
    <location>
        <begin position="22"/>
        <end position="56"/>
    </location>
</feature>
<evidence type="ECO:0000313" key="2">
    <source>
        <dbReference type="EMBL" id="MCW2309121.1"/>
    </source>
</evidence>
<keyword evidence="3" id="KW-1185">Reference proteome</keyword>
<comment type="caution">
    <text evidence="2">The sequence shown here is derived from an EMBL/GenBank/DDBJ whole genome shotgun (WGS) entry which is preliminary data.</text>
</comment>
<evidence type="ECO:0000313" key="3">
    <source>
        <dbReference type="Proteomes" id="UP001209755"/>
    </source>
</evidence>
<accession>A0ABT3HFS7</accession>
<dbReference type="EMBL" id="JAOQNS010000010">
    <property type="protein sequence ID" value="MCW2309121.1"/>
    <property type="molecule type" value="Genomic_DNA"/>
</dbReference>
<name>A0ABT3HFS7_9HYPH</name>
<dbReference type="RefSeq" id="WP_264602707.1">
    <property type="nucleotide sequence ID" value="NZ_JAOQNS010000010.1"/>
</dbReference>
<proteinExistence type="predicted"/>
<reference evidence="3" key="1">
    <citation type="submission" date="2023-07" db="EMBL/GenBank/DDBJ databases">
        <title>Genome sequencing of Purple Non-Sulfur Bacteria from various extreme environments.</title>
        <authorList>
            <person name="Mayer M."/>
        </authorList>
    </citation>
    <scope>NUCLEOTIDE SEQUENCE [LARGE SCALE GENOMIC DNA]</scope>
    <source>
        <strain evidence="3">DSM 17935</strain>
    </source>
</reference>
<protein>
    <submittedName>
        <fullName evidence="2">Uncharacterized protein</fullName>
    </submittedName>
</protein>
<evidence type="ECO:0000256" key="1">
    <source>
        <dbReference type="SAM" id="MobiDB-lite"/>
    </source>
</evidence>
<dbReference type="Proteomes" id="UP001209755">
    <property type="component" value="Unassembled WGS sequence"/>
</dbReference>
<feature type="compositionally biased region" description="Basic and acidic residues" evidence="1">
    <location>
        <begin position="47"/>
        <end position="56"/>
    </location>
</feature>
<organism evidence="2 3">
    <name type="scientific">Rhodobium gokarnense</name>
    <dbReference type="NCBI Taxonomy" id="364296"/>
    <lineage>
        <taxon>Bacteria</taxon>
        <taxon>Pseudomonadati</taxon>
        <taxon>Pseudomonadota</taxon>
        <taxon>Alphaproteobacteria</taxon>
        <taxon>Hyphomicrobiales</taxon>
        <taxon>Rhodobiaceae</taxon>
        <taxon>Rhodobium</taxon>
    </lineage>
</organism>
<gene>
    <name evidence="2" type="ORF">M2319_003472</name>
</gene>